<evidence type="ECO:0000256" key="3">
    <source>
        <dbReference type="ARBA" id="ARBA00018997"/>
    </source>
</evidence>
<dbReference type="InterPro" id="IPR023596">
    <property type="entry name" value="Peptidase_PrsW_arch/bac"/>
</dbReference>
<sequence length="237" mass="27344">MTTRLLVIAIAPGLALALAIYLTDRYDREPIDLLIKVFILGALSVIPTAFMERILLSFNIFGGVLGAFYTAFIVAGFTEEFFKRGVVLKTAYYNDAFDEKLDGIVYAVFSALGFATIENIMYVVFRFAANPYVGLYRGILSVPAHMLFGVTMGYYLSLSKFTKHEKIQKRYLKKSLLVPMLLHGIFDFILMSQIPILMLFFIPFVIYLWWINLRRLNEYTNESRIIYERKDKEDDLK</sequence>
<accession>A0A5C0SF29</accession>
<dbReference type="GO" id="GO:0008237">
    <property type="term" value="F:metallopeptidase activity"/>
    <property type="evidence" value="ECO:0007669"/>
    <property type="project" value="UniProtKB-KW"/>
</dbReference>
<dbReference type="InterPro" id="IPR026898">
    <property type="entry name" value="PrsW"/>
</dbReference>
<keyword evidence="6 10" id="KW-0812">Transmembrane</keyword>
<feature type="transmembrane region" description="Helical" evidence="10">
    <location>
        <begin position="6"/>
        <end position="22"/>
    </location>
</feature>
<evidence type="ECO:0000256" key="6">
    <source>
        <dbReference type="ARBA" id="ARBA00022692"/>
    </source>
</evidence>
<organism evidence="11 12">
    <name type="scientific">Crassaminicella thermophila</name>
    <dbReference type="NCBI Taxonomy" id="2599308"/>
    <lineage>
        <taxon>Bacteria</taxon>
        <taxon>Bacillati</taxon>
        <taxon>Bacillota</taxon>
        <taxon>Clostridia</taxon>
        <taxon>Eubacteriales</taxon>
        <taxon>Clostridiaceae</taxon>
        <taxon>Crassaminicella</taxon>
    </lineage>
</organism>
<evidence type="ECO:0000256" key="2">
    <source>
        <dbReference type="ARBA" id="ARBA00009165"/>
    </source>
</evidence>
<dbReference type="PANTHER" id="PTHR36844:SF1">
    <property type="entry name" value="PROTEASE PRSW"/>
    <property type="match status" value="1"/>
</dbReference>
<dbReference type="PIRSF" id="PIRSF016933">
    <property type="entry name" value="PrsW"/>
    <property type="match status" value="1"/>
</dbReference>
<proteinExistence type="inferred from homology"/>
<keyword evidence="12" id="KW-1185">Reference proteome</keyword>
<gene>
    <name evidence="11" type="ORF">FQB35_10700</name>
</gene>
<keyword evidence="9 10" id="KW-0472">Membrane</keyword>
<dbReference type="RefSeq" id="WP_148809897.1">
    <property type="nucleotide sequence ID" value="NZ_CP042243.1"/>
</dbReference>
<feature type="transmembrane region" description="Helical" evidence="10">
    <location>
        <begin position="135"/>
        <end position="156"/>
    </location>
</feature>
<dbReference type="Proteomes" id="UP000324646">
    <property type="component" value="Chromosome"/>
</dbReference>
<keyword evidence="8 10" id="KW-1133">Transmembrane helix</keyword>
<keyword evidence="5 11" id="KW-0645">Protease</keyword>
<evidence type="ECO:0000256" key="8">
    <source>
        <dbReference type="ARBA" id="ARBA00022989"/>
    </source>
</evidence>
<feature type="transmembrane region" description="Helical" evidence="10">
    <location>
        <begin position="60"/>
        <end position="82"/>
    </location>
</feature>
<dbReference type="GO" id="GO:0005886">
    <property type="term" value="C:plasma membrane"/>
    <property type="evidence" value="ECO:0007669"/>
    <property type="project" value="UniProtKB-SubCell"/>
</dbReference>
<comment type="similarity">
    <text evidence="2">Belongs to the protease PrsW family.</text>
</comment>
<dbReference type="KEGG" id="crs:FQB35_10700"/>
<evidence type="ECO:0000256" key="5">
    <source>
        <dbReference type="ARBA" id="ARBA00022670"/>
    </source>
</evidence>
<evidence type="ECO:0000256" key="7">
    <source>
        <dbReference type="ARBA" id="ARBA00022801"/>
    </source>
</evidence>
<protein>
    <recommendedName>
        <fullName evidence="3">Protease PrsW</fullName>
    </recommendedName>
</protein>
<dbReference type="OrthoDB" id="5504276at2"/>
<feature type="transmembrane region" description="Helical" evidence="10">
    <location>
        <begin position="103"/>
        <end position="129"/>
    </location>
</feature>
<evidence type="ECO:0000313" key="11">
    <source>
        <dbReference type="EMBL" id="QEK12760.1"/>
    </source>
</evidence>
<name>A0A5C0SF29_CRATE</name>
<dbReference type="EMBL" id="CP042243">
    <property type="protein sequence ID" value="QEK12760.1"/>
    <property type="molecule type" value="Genomic_DNA"/>
</dbReference>
<reference evidence="11 12" key="1">
    <citation type="submission" date="2019-07" db="EMBL/GenBank/DDBJ databases">
        <title>Complete genome of Crassaminicella thermophila SY095.</title>
        <authorList>
            <person name="Li X."/>
        </authorList>
    </citation>
    <scope>NUCLEOTIDE SEQUENCE [LARGE SCALE GENOMIC DNA]</scope>
    <source>
        <strain evidence="11 12">SY095</strain>
    </source>
</reference>
<evidence type="ECO:0000256" key="4">
    <source>
        <dbReference type="ARBA" id="ARBA00022475"/>
    </source>
</evidence>
<dbReference type="Pfam" id="PF13367">
    <property type="entry name" value="PrsW-protease"/>
    <property type="match status" value="1"/>
</dbReference>
<evidence type="ECO:0000313" key="12">
    <source>
        <dbReference type="Proteomes" id="UP000324646"/>
    </source>
</evidence>
<evidence type="ECO:0000256" key="1">
    <source>
        <dbReference type="ARBA" id="ARBA00004651"/>
    </source>
</evidence>
<keyword evidence="11" id="KW-0482">Metalloprotease</keyword>
<keyword evidence="7" id="KW-0378">Hydrolase</keyword>
<dbReference type="GO" id="GO:0006508">
    <property type="term" value="P:proteolysis"/>
    <property type="evidence" value="ECO:0007669"/>
    <property type="project" value="UniProtKB-KW"/>
</dbReference>
<comment type="subcellular location">
    <subcellularLocation>
        <location evidence="1">Cell membrane</location>
        <topology evidence="1">Multi-pass membrane protein</topology>
    </subcellularLocation>
</comment>
<feature type="transmembrane region" description="Helical" evidence="10">
    <location>
        <begin position="177"/>
        <end position="210"/>
    </location>
</feature>
<dbReference type="PANTHER" id="PTHR36844">
    <property type="entry name" value="PROTEASE PRSW"/>
    <property type="match status" value="1"/>
</dbReference>
<evidence type="ECO:0000256" key="9">
    <source>
        <dbReference type="ARBA" id="ARBA00023136"/>
    </source>
</evidence>
<dbReference type="AlphaFoldDB" id="A0A5C0SF29"/>
<keyword evidence="4" id="KW-1003">Cell membrane</keyword>
<feature type="transmembrane region" description="Helical" evidence="10">
    <location>
        <begin position="34"/>
        <end position="54"/>
    </location>
</feature>
<evidence type="ECO:0000256" key="10">
    <source>
        <dbReference type="SAM" id="Phobius"/>
    </source>
</evidence>